<name>A0A2P4X6H2_9STRA</name>
<dbReference type="AlphaFoldDB" id="A0A2P4X6H2"/>
<dbReference type="EMBL" id="NCKW01016276">
    <property type="protein sequence ID" value="POM61142.1"/>
    <property type="molecule type" value="Genomic_DNA"/>
</dbReference>
<protein>
    <submittedName>
        <fullName evidence="2">Acyl-CoA dehydrogenase/oxidase</fullName>
    </submittedName>
</protein>
<reference evidence="2 3" key="1">
    <citation type="journal article" date="2017" name="Genome Biol. Evol.">
        <title>Phytophthora megakarya and P. palmivora, closely related causal agents of cacao black pod rot, underwent increases in genome sizes and gene numbers by different mechanisms.</title>
        <authorList>
            <person name="Ali S.S."/>
            <person name="Shao J."/>
            <person name="Lary D.J."/>
            <person name="Kronmiller B."/>
            <person name="Shen D."/>
            <person name="Strem M.D."/>
            <person name="Amoako-Attah I."/>
            <person name="Akrofi A.Y."/>
            <person name="Begoude B.A."/>
            <person name="Ten Hoopen G.M."/>
            <person name="Coulibaly K."/>
            <person name="Kebe B.I."/>
            <person name="Melnick R.L."/>
            <person name="Guiltinan M.J."/>
            <person name="Tyler B.M."/>
            <person name="Meinhardt L.W."/>
            <person name="Bailey B.A."/>
        </authorList>
    </citation>
    <scope>NUCLEOTIDE SEQUENCE [LARGE SCALE GENOMIC DNA]</scope>
    <source>
        <strain evidence="3">sbr112.9</strain>
    </source>
</reference>
<comment type="caution">
    <text evidence="2">The sequence shown here is derived from an EMBL/GenBank/DDBJ whole genome shotgun (WGS) entry which is preliminary data.</text>
</comment>
<keyword evidence="3" id="KW-1185">Reference proteome</keyword>
<dbReference type="Gene3D" id="1.10.540.10">
    <property type="entry name" value="Acyl-CoA dehydrogenase/oxidase, N-terminal domain"/>
    <property type="match status" value="1"/>
</dbReference>
<dbReference type="GO" id="GO:0050660">
    <property type="term" value="F:flavin adenine dinucleotide binding"/>
    <property type="evidence" value="ECO:0007669"/>
    <property type="project" value="InterPro"/>
</dbReference>
<sequence>MADFIFGGRKQTELRLEAMQMLEKHPEFRSDVGIFDRSLTQRREHTLQRVRRLYTLFMEHGADVDKRETLADI</sequence>
<dbReference type="Pfam" id="PF14749">
    <property type="entry name" value="Acyl-CoA_ox_N"/>
    <property type="match status" value="1"/>
</dbReference>
<dbReference type="Proteomes" id="UP000237271">
    <property type="component" value="Unassembled WGS sequence"/>
</dbReference>
<evidence type="ECO:0000313" key="3">
    <source>
        <dbReference type="Proteomes" id="UP000237271"/>
    </source>
</evidence>
<accession>A0A2P4X6H2</accession>
<dbReference type="InterPro" id="IPR037069">
    <property type="entry name" value="AcylCoA_DH/ox_N_sf"/>
</dbReference>
<gene>
    <name evidence="2" type="ORF">PHPALM_29892</name>
</gene>
<organism evidence="2 3">
    <name type="scientific">Phytophthora palmivora</name>
    <dbReference type="NCBI Taxonomy" id="4796"/>
    <lineage>
        <taxon>Eukaryota</taxon>
        <taxon>Sar</taxon>
        <taxon>Stramenopiles</taxon>
        <taxon>Oomycota</taxon>
        <taxon>Peronosporomycetes</taxon>
        <taxon>Peronosporales</taxon>
        <taxon>Peronosporaceae</taxon>
        <taxon>Phytophthora</taxon>
    </lineage>
</organism>
<evidence type="ECO:0000259" key="1">
    <source>
        <dbReference type="Pfam" id="PF14749"/>
    </source>
</evidence>
<proteinExistence type="predicted"/>
<dbReference type="GO" id="GO:0016627">
    <property type="term" value="F:oxidoreductase activity, acting on the CH-CH group of donors"/>
    <property type="evidence" value="ECO:0007669"/>
    <property type="project" value="InterPro"/>
</dbReference>
<feature type="non-terminal residue" evidence="2">
    <location>
        <position position="73"/>
    </location>
</feature>
<dbReference type="InterPro" id="IPR029320">
    <property type="entry name" value="Acyl-CoA_ox_N"/>
</dbReference>
<feature type="domain" description="Acyl-coenzyme A oxidase N-terminal" evidence="1">
    <location>
        <begin position="1"/>
        <end position="70"/>
    </location>
</feature>
<dbReference type="OrthoDB" id="182244at2759"/>
<evidence type="ECO:0000313" key="2">
    <source>
        <dbReference type="EMBL" id="POM61142.1"/>
    </source>
</evidence>